<feature type="signal peptide" evidence="2">
    <location>
        <begin position="1"/>
        <end position="29"/>
    </location>
</feature>
<keyword evidence="3" id="KW-1185">Reference proteome</keyword>
<feature type="region of interest" description="Disordered" evidence="1">
    <location>
        <begin position="159"/>
        <end position="223"/>
    </location>
</feature>
<evidence type="ECO:0000256" key="1">
    <source>
        <dbReference type="SAM" id="MobiDB-lite"/>
    </source>
</evidence>
<dbReference type="WBParaSite" id="Gr19_v10_g4251.t1">
    <property type="protein sequence ID" value="Gr19_v10_g4251.t1"/>
    <property type="gene ID" value="Gr19_v10_g4251"/>
</dbReference>
<evidence type="ECO:0000313" key="3">
    <source>
        <dbReference type="Proteomes" id="UP000887572"/>
    </source>
</evidence>
<dbReference type="AlphaFoldDB" id="A0A914HUA0"/>
<accession>A0A914HUA0</accession>
<organism evidence="3 4">
    <name type="scientific">Globodera rostochiensis</name>
    <name type="common">Golden nematode worm</name>
    <name type="synonym">Heterodera rostochiensis</name>
    <dbReference type="NCBI Taxonomy" id="31243"/>
    <lineage>
        <taxon>Eukaryota</taxon>
        <taxon>Metazoa</taxon>
        <taxon>Ecdysozoa</taxon>
        <taxon>Nematoda</taxon>
        <taxon>Chromadorea</taxon>
        <taxon>Rhabditida</taxon>
        <taxon>Tylenchina</taxon>
        <taxon>Tylenchomorpha</taxon>
        <taxon>Tylenchoidea</taxon>
        <taxon>Heteroderidae</taxon>
        <taxon>Heteroderinae</taxon>
        <taxon>Globodera</taxon>
    </lineage>
</organism>
<feature type="chain" id="PRO_5036926852" evidence="2">
    <location>
        <begin position="30"/>
        <end position="223"/>
    </location>
</feature>
<dbReference type="Proteomes" id="UP000887572">
    <property type="component" value="Unplaced"/>
</dbReference>
<evidence type="ECO:0000313" key="4">
    <source>
        <dbReference type="WBParaSite" id="Gr19_v10_g4251.t1"/>
    </source>
</evidence>
<protein>
    <submittedName>
        <fullName evidence="4">Uncharacterized protein</fullName>
    </submittedName>
</protein>
<reference evidence="4" key="1">
    <citation type="submission" date="2022-11" db="UniProtKB">
        <authorList>
            <consortium name="WormBaseParasite"/>
        </authorList>
    </citation>
    <scope>IDENTIFICATION</scope>
</reference>
<keyword evidence="2" id="KW-0732">Signal</keyword>
<sequence length="223" mass="23971">MAGITLLRAGVQSVLLLITLATVVQRVHGQWVPQQQQQQQQTPQRPLLTSDPLTYGAQRINLGCVVCMNCCCFCTPARPPIPPEQPPLVPLYNQPGGANPAQQQMPLRHSSVPSPYEDGQHFPVQQNAQAGASGVPFVGSPTAGYSNPAAGPIQFAQQRQQMTASGGGGGTLSELPSGEPGFLPNYRGDQYTNAQRSFETREMNGPFFERIGGEPRYSGGDRQ</sequence>
<proteinExistence type="predicted"/>
<evidence type="ECO:0000256" key="2">
    <source>
        <dbReference type="SAM" id="SignalP"/>
    </source>
</evidence>
<name>A0A914HUA0_GLORO</name>